<reference evidence="27 28" key="1">
    <citation type="submission" date="2015-11" db="EMBL/GenBank/DDBJ databases">
        <title>Genomic analysis of 38 Legionella species identifies large and diverse effector repertoires.</title>
        <authorList>
            <person name="Burstein D."/>
            <person name="Amaro F."/>
            <person name="Zusman T."/>
            <person name="Lifshitz Z."/>
            <person name="Cohen O."/>
            <person name="Gilbert J.A."/>
            <person name="Pupko T."/>
            <person name="Shuman H.A."/>
            <person name="Segal G."/>
        </authorList>
    </citation>
    <scope>NUCLEOTIDE SEQUENCE [LARGE SCALE GENOMIC DNA]</scope>
    <source>
        <strain evidence="27 28">Oak Ridge-10</strain>
    </source>
</reference>
<dbReference type="InterPro" id="IPR052187">
    <property type="entry name" value="MFSD1"/>
</dbReference>
<evidence type="ECO:0000256" key="8">
    <source>
        <dbReference type="ARBA" id="ARBA00044876"/>
    </source>
</evidence>
<feature type="transmembrane region" description="Helical" evidence="25">
    <location>
        <begin position="417"/>
        <end position="436"/>
    </location>
</feature>
<comment type="catalytic activity">
    <reaction evidence="13">
        <text>L-alpha-aminoacyl-L-lysine(out) = L-alpha-aminoacyl-L-lysine(in)</text>
        <dbReference type="Rhea" id="RHEA:79383"/>
        <dbReference type="ChEBI" id="CHEBI:229966"/>
    </reaction>
</comment>
<evidence type="ECO:0000256" key="23">
    <source>
        <dbReference type="ARBA" id="ARBA00045709"/>
    </source>
</evidence>
<comment type="subunit">
    <text evidence="24">Homodimer. Interacts with lysosomal protein GLMP (via lumenal domain); the interaction starts while both proteins are still in the endoplasmic reticulum and is required for stabilization of MFSD1 in lysosomes but has no direct effect on its targeting to lysosomes or transporter activity.</text>
</comment>
<feature type="transmembrane region" description="Helical" evidence="25">
    <location>
        <begin position="314"/>
        <end position="332"/>
    </location>
</feature>
<comment type="catalytic activity">
    <reaction evidence="11">
        <text>L-alpha-aminoacyl-L-histidine(out) = L-alpha-aminoacyl-L-histidine(in)</text>
        <dbReference type="Rhea" id="RHEA:79375"/>
        <dbReference type="ChEBI" id="CHEBI:229967"/>
    </reaction>
</comment>
<keyword evidence="5 25" id="KW-1133">Transmembrane helix</keyword>
<name>A0A0W0XGY1_9GAMM</name>
<comment type="catalytic activity">
    <reaction evidence="20">
        <text>L-lysyl-glycine(out) = L-lysyl-glycine(in)</text>
        <dbReference type="Rhea" id="RHEA:79407"/>
        <dbReference type="ChEBI" id="CHEBI:191202"/>
    </reaction>
</comment>
<evidence type="ECO:0000256" key="14">
    <source>
        <dbReference type="ARBA" id="ARBA00044898"/>
    </source>
</evidence>
<comment type="catalytic activity">
    <reaction evidence="12">
        <text>L-lysyl-L-alpha-amino acid(out) = L-lysyl-L-alpha-amino acid(in)</text>
        <dbReference type="Rhea" id="RHEA:79387"/>
        <dbReference type="ChEBI" id="CHEBI:229965"/>
    </reaction>
</comment>
<comment type="catalytic activity">
    <reaction evidence="17">
        <text>L-arginyl-glycine(out) = L-arginyl-glycine(in)</text>
        <dbReference type="Rhea" id="RHEA:79391"/>
        <dbReference type="ChEBI" id="CHEBI:229955"/>
    </reaction>
</comment>
<dbReference type="Pfam" id="PF07690">
    <property type="entry name" value="MFS_1"/>
    <property type="match status" value="1"/>
</dbReference>
<evidence type="ECO:0000256" key="11">
    <source>
        <dbReference type="ARBA" id="ARBA00044884"/>
    </source>
</evidence>
<evidence type="ECO:0000313" key="27">
    <source>
        <dbReference type="EMBL" id="KTD43863.1"/>
    </source>
</evidence>
<evidence type="ECO:0000256" key="25">
    <source>
        <dbReference type="SAM" id="Phobius"/>
    </source>
</evidence>
<evidence type="ECO:0000256" key="20">
    <source>
        <dbReference type="ARBA" id="ARBA00044924"/>
    </source>
</evidence>
<proteinExistence type="inferred from homology"/>
<comment type="subcellular location">
    <subcellularLocation>
        <location evidence="1">Lysosome membrane</location>
        <topology evidence="1">Multi-pass membrane protein</topology>
    </subcellularLocation>
</comment>
<feature type="domain" description="Major facilitator superfamily (MFS) profile" evidence="26">
    <location>
        <begin position="39"/>
        <end position="440"/>
    </location>
</feature>
<dbReference type="GO" id="GO:0005765">
    <property type="term" value="C:lysosomal membrane"/>
    <property type="evidence" value="ECO:0007669"/>
    <property type="project" value="UniProtKB-SubCell"/>
</dbReference>
<feature type="transmembrane region" description="Helical" evidence="25">
    <location>
        <begin position="338"/>
        <end position="360"/>
    </location>
</feature>
<evidence type="ECO:0000256" key="22">
    <source>
        <dbReference type="ARBA" id="ARBA00045018"/>
    </source>
</evidence>
<evidence type="ECO:0000256" key="16">
    <source>
        <dbReference type="ARBA" id="ARBA00044900"/>
    </source>
</evidence>
<evidence type="ECO:0000256" key="18">
    <source>
        <dbReference type="ARBA" id="ARBA00044912"/>
    </source>
</evidence>
<comment type="catalytic activity">
    <reaction evidence="18">
        <text>L-histidyl-L-alpha-amino acid(out) = L-histidyl-L-alpha-amino acid(in)</text>
        <dbReference type="Rhea" id="RHEA:79379"/>
        <dbReference type="ChEBI" id="CHEBI:229964"/>
    </reaction>
</comment>
<comment type="caution">
    <text evidence="27">The sequence shown here is derived from an EMBL/GenBank/DDBJ whole genome shotgun (WGS) entry which is preliminary data.</text>
</comment>
<feature type="transmembrane region" description="Helical" evidence="25">
    <location>
        <begin position="369"/>
        <end position="388"/>
    </location>
</feature>
<organism evidence="27 28">
    <name type="scientific">Legionella oakridgensis</name>
    <dbReference type="NCBI Taxonomy" id="29423"/>
    <lineage>
        <taxon>Bacteria</taxon>
        <taxon>Pseudomonadati</taxon>
        <taxon>Pseudomonadota</taxon>
        <taxon>Gammaproteobacteria</taxon>
        <taxon>Legionellales</taxon>
        <taxon>Legionellaceae</taxon>
        <taxon>Legionella</taxon>
    </lineage>
</organism>
<dbReference type="InterPro" id="IPR011701">
    <property type="entry name" value="MFS"/>
</dbReference>
<evidence type="ECO:0000256" key="17">
    <source>
        <dbReference type="ARBA" id="ARBA00044903"/>
    </source>
</evidence>
<dbReference type="Proteomes" id="UP000054858">
    <property type="component" value="Unassembled WGS sequence"/>
</dbReference>
<evidence type="ECO:0000256" key="12">
    <source>
        <dbReference type="ARBA" id="ARBA00044891"/>
    </source>
</evidence>
<dbReference type="SUPFAM" id="SSF103473">
    <property type="entry name" value="MFS general substrate transporter"/>
    <property type="match status" value="1"/>
</dbReference>
<evidence type="ECO:0000256" key="19">
    <source>
        <dbReference type="ARBA" id="ARBA00044919"/>
    </source>
</evidence>
<gene>
    <name evidence="27" type="ORF">Loak_0413</name>
</gene>
<accession>A0A0W0XGY1</accession>
<comment type="catalytic activity">
    <reaction evidence="9">
        <text>L-histidyl-glycine(out) = L-histidyl-glycine(in)</text>
        <dbReference type="Rhea" id="RHEA:79395"/>
        <dbReference type="ChEBI" id="CHEBI:229957"/>
    </reaction>
</comment>
<evidence type="ECO:0000256" key="13">
    <source>
        <dbReference type="ARBA" id="ARBA00044893"/>
    </source>
</evidence>
<evidence type="ECO:0000256" key="1">
    <source>
        <dbReference type="ARBA" id="ARBA00004155"/>
    </source>
</evidence>
<comment type="similarity">
    <text evidence="2">Belongs to the major facilitator superfamily.</text>
</comment>
<comment type="catalytic activity">
    <reaction evidence="16">
        <text>L-lysyl-L-lysine(out) = L-lysyl-L-lysine(in)</text>
        <dbReference type="Rhea" id="RHEA:79403"/>
        <dbReference type="ChEBI" id="CHEBI:229956"/>
    </reaction>
</comment>
<feature type="transmembrane region" description="Helical" evidence="25">
    <location>
        <begin position="246"/>
        <end position="268"/>
    </location>
</feature>
<dbReference type="PANTHER" id="PTHR23512:SF3">
    <property type="entry name" value="MAJOR FACILITATOR SUPERFAMILY DOMAIN-CONTAINING PROTEIN 1"/>
    <property type="match status" value="1"/>
</dbReference>
<dbReference type="GO" id="GO:0022857">
    <property type="term" value="F:transmembrane transporter activity"/>
    <property type="evidence" value="ECO:0007669"/>
    <property type="project" value="InterPro"/>
</dbReference>
<keyword evidence="6 25" id="KW-0472">Membrane</keyword>
<feature type="transmembrane region" description="Helical" evidence="25">
    <location>
        <begin position="191"/>
        <end position="214"/>
    </location>
</feature>
<feature type="transmembrane region" description="Helical" evidence="25">
    <location>
        <begin position="280"/>
        <end position="302"/>
    </location>
</feature>
<evidence type="ECO:0000256" key="24">
    <source>
        <dbReference type="ARBA" id="ARBA00046376"/>
    </source>
</evidence>
<evidence type="ECO:0000313" key="28">
    <source>
        <dbReference type="Proteomes" id="UP000054858"/>
    </source>
</evidence>
<comment type="catalytic activity">
    <reaction evidence="8">
        <text>L-lysyl-L-alanine(out) = L-lysyl-L-alanine(in)</text>
        <dbReference type="Rhea" id="RHEA:79399"/>
        <dbReference type="ChEBI" id="CHEBI:229954"/>
    </reaction>
</comment>
<comment type="function">
    <text evidence="23">Lysosomal dipeptide uniporter that selectively exports lysine, arginine or histidine-containing dipeptides with a net positive charge from the lysosome lumen into the cytosol. Could play a role in a specific type of protein O-glycosylation indirectly regulating macrophages migration and tissue invasion. Also essential for liver homeostasis.</text>
</comment>
<comment type="catalytic activity">
    <reaction evidence="10">
        <text>L-alpha-aminoacyl-L-arginine(out) = L-alpha-aminoacyl-L-arginine(in)</text>
        <dbReference type="Rhea" id="RHEA:79367"/>
        <dbReference type="ChEBI" id="CHEBI:229968"/>
    </reaction>
</comment>
<protein>
    <recommendedName>
        <fullName evidence="21">Lysosomal dipeptide transporter MFSD1</fullName>
    </recommendedName>
    <alternativeName>
        <fullName evidence="22">Major facilitator superfamily domain-containing protein 1</fullName>
    </alternativeName>
</protein>
<dbReference type="AlphaFoldDB" id="A0A0W0XGY1"/>
<feature type="transmembrane region" description="Helical" evidence="25">
    <location>
        <begin position="130"/>
        <end position="152"/>
    </location>
</feature>
<evidence type="ECO:0000256" key="10">
    <source>
        <dbReference type="ARBA" id="ARBA00044881"/>
    </source>
</evidence>
<evidence type="ECO:0000256" key="15">
    <source>
        <dbReference type="ARBA" id="ARBA00044899"/>
    </source>
</evidence>
<keyword evidence="3" id="KW-0813">Transport</keyword>
<keyword evidence="4 25" id="KW-0812">Transmembrane</keyword>
<feature type="transmembrane region" description="Helical" evidence="25">
    <location>
        <begin position="105"/>
        <end position="124"/>
    </location>
</feature>
<dbReference type="PANTHER" id="PTHR23512">
    <property type="entry name" value="MAJOR FACILITATOR SUPERFAMILY DOMAIN-CONTAINING PROTEIN 1"/>
    <property type="match status" value="1"/>
</dbReference>
<evidence type="ECO:0000256" key="9">
    <source>
        <dbReference type="ARBA" id="ARBA00044878"/>
    </source>
</evidence>
<sequence>MEINSLFITAVKEISGFMKTFVLSQVEKLRNNQLGYAWLIWGLAATFYFSDYMARVAPGVMHRDLQIDFGMNEAGFGILTASFYIPYILMQIPVGLTVDRISIRWLLTIMSLVTAFGCCVFGLADGLMTASIGRMLIGFSAAFAFVCALRLATSWFPPVMLGLLAGLTQALGMLGAAAGEAPVSFLVGAVGWRHSMLVIAFLFIVLAALLYQFVQDKPHAKVHREAEANRLSILQSLRVILSHRQAWINALYAGFLFGPTAVIGEAIGPAYLQYGRGLNAHAAAFATGLIFIGWGIGGPLSGWLSDKMGRRKPIMIVSALFGIVLTTLFVFYPNLNKSTAYLLFFVFGLTNTGVAIAYAVSTELHKRNVIGTSIAFTNMTSIFVGALLQPLVGRLVDMVSGERAYHVETLMLSDFQFGLRILPLCSLVALILAFAVKETYCKPLKE</sequence>
<dbReference type="InterPro" id="IPR036259">
    <property type="entry name" value="MFS_trans_sf"/>
</dbReference>
<evidence type="ECO:0000256" key="6">
    <source>
        <dbReference type="ARBA" id="ARBA00023136"/>
    </source>
</evidence>
<evidence type="ECO:0000259" key="26">
    <source>
        <dbReference type="PROSITE" id="PS50850"/>
    </source>
</evidence>
<dbReference type="Gene3D" id="1.20.1250.20">
    <property type="entry name" value="MFS general substrate transporter like domains"/>
    <property type="match status" value="2"/>
</dbReference>
<evidence type="ECO:0000256" key="3">
    <source>
        <dbReference type="ARBA" id="ARBA00022448"/>
    </source>
</evidence>
<dbReference type="PATRIC" id="fig|29423.5.peg.427"/>
<comment type="catalytic activity">
    <reaction evidence="19">
        <text>L-alanyl-L-lysine(out) = L-alanyl-L-lysine(in)</text>
        <dbReference type="Rhea" id="RHEA:79415"/>
        <dbReference type="ChEBI" id="CHEBI:192470"/>
    </reaction>
</comment>
<comment type="catalytic activity">
    <reaction evidence="15">
        <text>L-arginyl-L-alpha-amino acid(out) = L-arginyl-L-alpha-amino acid(in)</text>
        <dbReference type="Rhea" id="RHEA:79371"/>
        <dbReference type="ChEBI" id="CHEBI:84315"/>
    </reaction>
</comment>
<dbReference type="PROSITE" id="PS00216">
    <property type="entry name" value="SUGAR_TRANSPORT_1"/>
    <property type="match status" value="1"/>
</dbReference>
<dbReference type="InterPro" id="IPR005829">
    <property type="entry name" value="Sugar_transporter_CS"/>
</dbReference>
<evidence type="ECO:0000256" key="21">
    <source>
        <dbReference type="ARBA" id="ARBA00044985"/>
    </source>
</evidence>
<evidence type="ECO:0000256" key="4">
    <source>
        <dbReference type="ARBA" id="ARBA00022692"/>
    </source>
</evidence>
<dbReference type="PROSITE" id="PS50850">
    <property type="entry name" value="MFS"/>
    <property type="match status" value="1"/>
</dbReference>
<feature type="transmembrane region" description="Helical" evidence="25">
    <location>
        <begin position="34"/>
        <end position="54"/>
    </location>
</feature>
<evidence type="ECO:0000256" key="2">
    <source>
        <dbReference type="ARBA" id="ARBA00008335"/>
    </source>
</evidence>
<dbReference type="InterPro" id="IPR020846">
    <property type="entry name" value="MFS_dom"/>
</dbReference>
<evidence type="ECO:0000256" key="7">
    <source>
        <dbReference type="ARBA" id="ARBA00023228"/>
    </source>
</evidence>
<comment type="catalytic activity">
    <reaction evidence="14">
        <text>L-aspartyl-L-lysine(out) = L-aspartyl-L-lysine(in)</text>
        <dbReference type="Rhea" id="RHEA:79411"/>
        <dbReference type="ChEBI" id="CHEBI:229953"/>
    </reaction>
</comment>
<keyword evidence="7" id="KW-0458">Lysosome</keyword>
<feature type="transmembrane region" description="Helical" evidence="25">
    <location>
        <begin position="159"/>
        <end position="179"/>
    </location>
</feature>
<feature type="transmembrane region" description="Helical" evidence="25">
    <location>
        <begin position="74"/>
        <end position="98"/>
    </location>
</feature>
<evidence type="ECO:0000256" key="5">
    <source>
        <dbReference type="ARBA" id="ARBA00022989"/>
    </source>
</evidence>
<dbReference type="EMBL" id="LNYP01000006">
    <property type="protein sequence ID" value="KTD43863.1"/>
    <property type="molecule type" value="Genomic_DNA"/>
</dbReference>